<name>G7J949_MEDTR</name>
<gene>
    <name evidence="1" type="ordered locus">MTR_3g105420</name>
</gene>
<keyword evidence="3" id="KW-1185">Reference proteome</keyword>
<sequence>MEANVVKLRIRAWKGIGIRKKEDNEGEVKSCHNVTAHGCNANYKRTCFFPITISVITVKGGPVNYLCNFVAFIGD</sequence>
<accession>G7J949</accession>
<dbReference type="PaxDb" id="3880-AES73490"/>
<evidence type="ECO:0000313" key="2">
    <source>
        <dbReference type="EnsemblPlants" id="AES73490"/>
    </source>
</evidence>
<proteinExistence type="predicted"/>
<evidence type="ECO:0000313" key="3">
    <source>
        <dbReference type="Proteomes" id="UP000002051"/>
    </source>
</evidence>
<dbReference type="EMBL" id="CM001219">
    <property type="protein sequence ID" value="AES73490.1"/>
    <property type="molecule type" value="Genomic_DNA"/>
</dbReference>
<organism evidence="1 3">
    <name type="scientific">Medicago truncatula</name>
    <name type="common">Barrel medic</name>
    <name type="synonym">Medicago tribuloides</name>
    <dbReference type="NCBI Taxonomy" id="3880"/>
    <lineage>
        <taxon>Eukaryota</taxon>
        <taxon>Viridiplantae</taxon>
        <taxon>Streptophyta</taxon>
        <taxon>Embryophyta</taxon>
        <taxon>Tracheophyta</taxon>
        <taxon>Spermatophyta</taxon>
        <taxon>Magnoliopsida</taxon>
        <taxon>eudicotyledons</taxon>
        <taxon>Gunneridae</taxon>
        <taxon>Pentapetalae</taxon>
        <taxon>rosids</taxon>
        <taxon>fabids</taxon>
        <taxon>Fabales</taxon>
        <taxon>Fabaceae</taxon>
        <taxon>Papilionoideae</taxon>
        <taxon>50 kb inversion clade</taxon>
        <taxon>NPAAA clade</taxon>
        <taxon>Hologalegina</taxon>
        <taxon>IRL clade</taxon>
        <taxon>Trifolieae</taxon>
        <taxon>Medicago</taxon>
    </lineage>
</organism>
<reference evidence="1 3" key="2">
    <citation type="journal article" date="2014" name="BMC Genomics">
        <title>An improved genome release (version Mt4.0) for the model legume Medicago truncatula.</title>
        <authorList>
            <person name="Tang H."/>
            <person name="Krishnakumar V."/>
            <person name="Bidwell S."/>
            <person name="Rosen B."/>
            <person name="Chan A."/>
            <person name="Zhou S."/>
            <person name="Gentzbittel L."/>
            <person name="Childs K.L."/>
            <person name="Yandell M."/>
            <person name="Gundlach H."/>
            <person name="Mayer K.F."/>
            <person name="Schwartz D.C."/>
            <person name="Town C.D."/>
        </authorList>
    </citation>
    <scope>GENOME REANNOTATION</scope>
    <source>
        <strain evidence="2 3">cv. Jemalong A17</strain>
    </source>
</reference>
<evidence type="ECO:0000313" key="1">
    <source>
        <dbReference type="EMBL" id="AES73490.1"/>
    </source>
</evidence>
<dbReference type="Proteomes" id="UP000002051">
    <property type="component" value="Chromosome 3"/>
</dbReference>
<protein>
    <submittedName>
        <fullName evidence="1 2">Uncharacterized protein</fullName>
    </submittedName>
</protein>
<reference evidence="1 3" key="1">
    <citation type="journal article" date="2011" name="Nature">
        <title>The Medicago genome provides insight into the evolution of rhizobial symbioses.</title>
        <authorList>
            <person name="Young N.D."/>
            <person name="Debelle F."/>
            <person name="Oldroyd G.E."/>
            <person name="Geurts R."/>
            <person name="Cannon S.B."/>
            <person name="Udvardi M.K."/>
            <person name="Benedito V.A."/>
            <person name="Mayer K.F."/>
            <person name="Gouzy J."/>
            <person name="Schoof H."/>
            <person name="Van de Peer Y."/>
            <person name="Proost S."/>
            <person name="Cook D.R."/>
            <person name="Meyers B.C."/>
            <person name="Spannagl M."/>
            <person name="Cheung F."/>
            <person name="De Mita S."/>
            <person name="Krishnakumar V."/>
            <person name="Gundlach H."/>
            <person name="Zhou S."/>
            <person name="Mudge J."/>
            <person name="Bharti A.K."/>
            <person name="Murray J.D."/>
            <person name="Naoumkina M.A."/>
            <person name="Rosen B."/>
            <person name="Silverstein K.A."/>
            <person name="Tang H."/>
            <person name="Rombauts S."/>
            <person name="Zhao P.X."/>
            <person name="Zhou P."/>
            <person name="Barbe V."/>
            <person name="Bardou P."/>
            <person name="Bechner M."/>
            <person name="Bellec A."/>
            <person name="Berger A."/>
            <person name="Berges H."/>
            <person name="Bidwell S."/>
            <person name="Bisseling T."/>
            <person name="Choisne N."/>
            <person name="Couloux A."/>
            <person name="Denny R."/>
            <person name="Deshpande S."/>
            <person name="Dai X."/>
            <person name="Doyle J.J."/>
            <person name="Dudez A.M."/>
            <person name="Farmer A.D."/>
            <person name="Fouteau S."/>
            <person name="Franken C."/>
            <person name="Gibelin C."/>
            <person name="Gish J."/>
            <person name="Goldstein S."/>
            <person name="Gonzalez A.J."/>
            <person name="Green P.J."/>
            <person name="Hallab A."/>
            <person name="Hartog M."/>
            <person name="Hua A."/>
            <person name="Humphray S.J."/>
            <person name="Jeong D.H."/>
            <person name="Jing Y."/>
            <person name="Jocker A."/>
            <person name="Kenton S.M."/>
            <person name="Kim D.J."/>
            <person name="Klee K."/>
            <person name="Lai H."/>
            <person name="Lang C."/>
            <person name="Lin S."/>
            <person name="Macmil S.L."/>
            <person name="Magdelenat G."/>
            <person name="Matthews L."/>
            <person name="McCorrison J."/>
            <person name="Monaghan E.L."/>
            <person name="Mun J.H."/>
            <person name="Najar F.Z."/>
            <person name="Nicholson C."/>
            <person name="Noirot C."/>
            <person name="O'Bleness M."/>
            <person name="Paule C.R."/>
            <person name="Poulain J."/>
            <person name="Prion F."/>
            <person name="Qin B."/>
            <person name="Qu C."/>
            <person name="Retzel E.F."/>
            <person name="Riddle C."/>
            <person name="Sallet E."/>
            <person name="Samain S."/>
            <person name="Samson N."/>
            <person name="Sanders I."/>
            <person name="Saurat O."/>
            <person name="Scarpelli C."/>
            <person name="Schiex T."/>
            <person name="Segurens B."/>
            <person name="Severin A.J."/>
            <person name="Sherrier D.J."/>
            <person name="Shi R."/>
            <person name="Sims S."/>
            <person name="Singer S.R."/>
            <person name="Sinharoy S."/>
            <person name="Sterck L."/>
            <person name="Viollet A."/>
            <person name="Wang B.B."/>
            <person name="Wang K."/>
            <person name="Wang M."/>
            <person name="Wang X."/>
            <person name="Warfsmann J."/>
            <person name="Weissenbach J."/>
            <person name="White D.D."/>
            <person name="White J.D."/>
            <person name="Wiley G.B."/>
            <person name="Wincker P."/>
            <person name="Xing Y."/>
            <person name="Yang L."/>
            <person name="Yao Z."/>
            <person name="Ying F."/>
            <person name="Zhai J."/>
            <person name="Zhou L."/>
            <person name="Zuber A."/>
            <person name="Denarie J."/>
            <person name="Dixon R.A."/>
            <person name="May G.D."/>
            <person name="Schwartz D.C."/>
            <person name="Rogers J."/>
            <person name="Quetier F."/>
            <person name="Town C.D."/>
            <person name="Roe B.A."/>
        </authorList>
    </citation>
    <scope>NUCLEOTIDE SEQUENCE [LARGE SCALE GENOMIC DNA]</scope>
    <source>
        <strain evidence="1">A17</strain>
        <strain evidence="2 3">cv. Jemalong A17</strain>
    </source>
</reference>
<reference evidence="2" key="3">
    <citation type="submission" date="2015-04" db="UniProtKB">
        <authorList>
            <consortium name="EnsemblPlants"/>
        </authorList>
    </citation>
    <scope>IDENTIFICATION</scope>
    <source>
        <strain evidence="2">cv. Jemalong A17</strain>
    </source>
</reference>
<dbReference type="AlphaFoldDB" id="G7J949"/>
<dbReference type="EnsemblPlants" id="AES73490">
    <property type="protein sequence ID" value="AES73490"/>
    <property type="gene ID" value="MTR_3g105420"/>
</dbReference>
<dbReference type="HOGENOM" id="CLU_2674804_0_0_1"/>